<evidence type="ECO:0008006" key="5">
    <source>
        <dbReference type="Google" id="ProtNLM"/>
    </source>
</evidence>
<gene>
    <name evidence="3" type="ORF">HY912_23490</name>
</gene>
<feature type="signal peptide" evidence="2">
    <location>
        <begin position="1"/>
        <end position="29"/>
    </location>
</feature>
<dbReference type="EMBL" id="JACRDE010000610">
    <property type="protein sequence ID" value="MBI5252469.1"/>
    <property type="molecule type" value="Genomic_DNA"/>
</dbReference>
<sequence length="152" mass="16850">MTEHRRLFTKSPLIIAAVLCLTWALSASGQSSVATATEASASSGRPSTFQVRRNVLLQQQAILENQIRVATLCIQNASKPQMLRDPQGNINQVPKLDIIDCTRQLRTYQRKLASLARQVERLAADANATAGRLQREQGIAQRALRTRWITGD</sequence>
<protein>
    <recommendedName>
        <fullName evidence="5">P pilus assembly/Cpx signaling pathway, periplasmic inhibitor/zinc-resistance associated protein</fullName>
    </recommendedName>
</protein>
<evidence type="ECO:0000313" key="3">
    <source>
        <dbReference type="EMBL" id="MBI5252469.1"/>
    </source>
</evidence>
<dbReference type="Proteomes" id="UP000807825">
    <property type="component" value="Unassembled WGS sequence"/>
</dbReference>
<accession>A0A9D6V6K1</accession>
<proteinExistence type="predicted"/>
<reference evidence="3" key="1">
    <citation type="submission" date="2020-07" db="EMBL/GenBank/DDBJ databases">
        <title>Huge and variable diversity of episymbiotic CPR bacteria and DPANN archaea in groundwater ecosystems.</title>
        <authorList>
            <person name="He C.Y."/>
            <person name="Keren R."/>
            <person name="Whittaker M."/>
            <person name="Farag I.F."/>
            <person name="Doudna J."/>
            <person name="Cate J.H.D."/>
            <person name="Banfield J.F."/>
        </authorList>
    </citation>
    <scope>NUCLEOTIDE SEQUENCE</scope>
    <source>
        <strain evidence="3">NC_groundwater_1664_Pr3_B-0.1um_52_9</strain>
    </source>
</reference>
<feature type="chain" id="PRO_5038694450" description="P pilus assembly/Cpx signaling pathway, periplasmic inhibitor/zinc-resistance associated protein" evidence="2">
    <location>
        <begin position="30"/>
        <end position="152"/>
    </location>
</feature>
<evidence type="ECO:0000256" key="2">
    <source>
        <dbReference type="SAM" id="SignalP"/>
    </source>
</evidence>
<name>A0A9D6V6K1_9BACT</name>
<feature type="coiled-coil region" evidence="1">
    <location>
        <begin position="98"/>
        <end position="136"/>
    </location>
</feature>
<evidence type="ECO:0000313" key="4">
    <source>
        <dbReference type="Proteomes" id="UP000807825"/>
    </source>
</evidence>
<organism evidence="3 4">
    <name type="scientific">Desulfomonile tiedjei</name>
    <dbReference type="NCBI Taxonomy" id="2358"/>
    <lineage>
        <taxon>Bacteria</taxon>
        <taxon>Pseudomonadati</taxon>
        <taxon>Thermodesulfobacteriota</taxon>
        <taxon>Desulfomonilia</taxon>
        <taxon>Desulfomonilales</taxon>
        <taxon>Desulfomonilaceae</taxon>
        <taxon>Desulfomonile</taxon>
    </lineage>
</organism>
<dbReference type="AlphaFoldDB" id="A0A9D6V6K1"/>
<evidence type="ECO:0000256" key="1">
    <source>
        <dbReference type="SAM" id="Coils"/>
    </source>
</evidence>
<keyword evidence="2" id="KW-0732">Signal</keyword>
<keyword evidence="1" id="KW-0175">Coiled coil</keyword>
<comment type="caution">
    <text evidence="3">The sequence shown here is derived from an EMBL/GenBank/DDBJ whole genome shotgun (WGS) entry which is preliminary data.</text>
</comment>